<evidence type="ECO:0000256" key="1">
    <source>
        <dbReference type="ARBA" id="ARBA00012386"/>
    </source>
</evidence>
<keyword evidence="2" id="KW-0808">Transferase</keyword>
<evidence type="ECO:0000256" key="4">
    <source>
        <dbReference type="ARBA" id="ARBA00022694"/>
    </source>
</evidence>
<dbReference type="GO" id="GO:0016432">
    <property type="term" value="F:tRNA-uridine aminocarboxypropyltransferase activity"/>
    <property type="evidence" value="ECO:0007669"/>
    <property type="project" value="UniProtKB-EC"/>
</dbReference>
<feature type="domain" description="DTW" evidence="7">
    <location>
        <begin position="1"/>
        <end position="205"/>
    </location>
</feature>
<keyword evidence="3" id="KW-0949">S-adenosyl-L-methionine</keyword>
<evidence type="ECO:0000259" key="7">
    <source>
        <dbReference type="SMART" id="SM01144"/>
    </source>
</evidence>
<feature type="non-terminal residue" evidence="8">
    <location>
        <position position="1"/>
    </location>
</feature>
<gene>
    <name evidence="8" type="ORF">FWK35_00035654</name>
</gene>
<dbReference type="PANTHER" id="PTHR21392:SF0">
    <property type="entry name" value="TRNA-URIDINE AMINOCARBOXYPROPYLTRANSFERASE 2"/>
    <property type="match status" value="1"/>
</dbReference>
<keyword evidence="9" id="KW-1185">Reference proteome</keyword>
<dbReference type="Proteomes" id="UP000478052">
    <property type="component" value="Unassembled WGS sequence"/>
</dbReference>
<organism evidence="8 9">
    <name type="scientific">Aphis craccivora</name>
    <name type="common">Cowpea aphid</name>
    <dbReference type="NCBI Taxonomy" id="307492"/>
    <lineage>
        <taxon>Eukaryota</taxon>
        <taxon>Metazoa</taxon>
        <taxon>Ecdysozoa</taxon>
        <taxon>Arthropoda</taxon>
        <taxon>Hexapoda</taxon>
        <taxon>Insecta</taxon>
        <taxon>Pterygota</taxon>
        <taxon>Neoptera</taxon>
        <taxon>Paraneoptera</taxon>
        <taxon>Hemiptera</taxon>
        <taxon>Sternorrhyncha</taxon>
        <taxon>Aphidomorpha</taxon>
        <taxon>Aphidoidea</taxon>
        <taxon>Aphididae</taxon>
        <taxon>Aphidini</taxon>
        <taxon>Aphis</taxon>
        <taxon>Aphis</taxon>
    </lineage>
</organism>
<protein>
    <recommendedName>
        <fullName evidence="1">tRNA-uridine aminocarboxypropyltransferase</fullName>
        <ecNumber evidence="1">2.5.1.25</ecNumber>
    </recommendedName>
</protein>
<dbReference type="EC" id="2.5.1.25" evidence="1"/>
<name>A0A6G0Y1P2_APHCR</name>
<dbReference type="SMART" id="SM01144">
    <property type="entry name" value="DTW"/>
    <property type="match status" value="1"/>
</dbReference>
<comment type="similarity">
    <text evidence="5">Belongs to the TDD superfamily. DTWD2 family.</text>
</comment>
<dbReference type="InterPro" id="IPR039262">
    <property type="entry name" value="DTWD2/TAPT"/>
</dbReference>
<dbReference type="AlphaFoldDB" id="A0A6G0Y1P2"/>
<dbReference type="Pfam" id="PF03942">
    <property type="entry name" value="DTW"/>
    <property type="match status" value="1"/>
</dbReference>
<keyword evidence="4" id="KW-0819">tRNA processing</keyword>
<dbReference type="InterPro" id="IPR005636">
    <property type="entry name" value="DTW"/>
</dbReference>
<dbReference type="GO" id="GO:0008033">
    <property type="term" value="P:tRNA processing"/>
    <property type="evidence" value="ECO:0007669"/>
    <property type="project" value="UniProtKB-KW"/>
</dbReference>
<dbReference type="EMBL" id="VUJU01006746">
    <property type="protein sequence ID" value="KAF0747698.1"/>
    <property type="molecule type" value="Genomic_DNA"/>
</dbReference>
<proteinExistence type="inferred from homology"/>
<evidence type="ECO:0000256" key="3">
    <source>
        <dbReference type="ARBA" id="ARBA00022691"/>
    </source>
</evidence>
<evidence type="ECO:0000256" key="5">
    <source>
        <dbReference type="ARBA" id="ARBA00034489"/>
    </source>
</evidence>
<accession>A0A6G0Y1P2</accession>
<comment type="caution">
    <text evidence="8">The sequence shown here is derived from an EMBL/GenBank/DDBJ whole genome shotgun (WGS) entry which is preliminary data.</text>
</comment>
<evidence type="ECO:0000313" key="8">
    <source>
        <dbReference type="EMBL" id="KAF0747698.1"/>
    </source>
</evidence>
<sequence length="237" mass="27285">RRPQNVCWCNYLPKTRLKPKCNIILLQHPAEEKRSIRTAPMLTLGLAEDSCVVYKGKKFPTKKHVGLWDILSSKHSVLLYPSEKAIDIVELPKETELHNLIILDGTWPQAKAIYNNTQLLQSMIHVNTFILNQHFSEVALGLLMVKLMHKYESHYIIRTQPTDGCLSTLETAIEALTLLENDESYKNLLLKPLNALCNFQLQHGAVTHQSKEFKKRNRTYPKLIGRQLQQYLDNGDD</sequence>
<evidence type="ECO:0000313" key="9">
    <source>
        <dbReference type="Proteomes" id="UP000478052"/>
    </source>
</evidence>
<dbReference type="PANTHER" id="PTHR21392">
    <property type="entry name" value="TRNA-URIDINE AMINOCARBOXYPROPYLTRANSFERASE 2"/>
    <property type="match status" value="1"/>
</dbReference>
<evidence type="ECO:0000256" key="2">
    <source>
        <dbReference type="ARBA" id="ARBA00022679"/>
    </source>
</evidence>
<dbReference type="OrthoDB" id="408541at2759"/>
<evidence type="ECO:0000256" key="6">
    <source>
        <dbReference type="ARBA" id="ARBA00048718"/>
    </source>
</evidence>
<reference evidence="8 9" key="1">
    <citation type="submission" date="2019-08" db="EMBL/GenBank/DDBJ databases">
        <title>Whole genome of Aphis craccivora.</title>
        <authorList>
            <person name="Voronova N.V."/>
            <person name="Shulinski R.S."/>
            <person name="Bandarenka Y.V."/>
            <person name="Zhorov D.G."/>
            <person name="Warner D."/>
        </authorList>
    </citation>
    <scope>NUCLEOTIDE SEQUENCE [LARGE SCALE GENOMIC DNA]</scope>
    <source>
        <strain evidence="8">180601</strain>
        <tissue evidence="8">Whole Body</tissue>
    </source>
</reference>
<comment type="catalytic activity">
    <reaction evidence="6">
        <text>a uridine in tRNA + S-adenosyl-L-methionine = a 3-[(3S)-3-amino-3-carboxypropyl]uridine in tRNA + S-methyl-5'-thioadenosine + H(+)</text>
        <dbReference type="Rhea" id="RHEA:62432"/>
        <dbReference type="Rhea" id="RHEA-COMP:13339"/>
        <dbReference type="Rhea" id="RHEA-COMP:16092"/>
        <dbReference type="ChEBI" id="CHEBI:15378"/>
        <dbReference type="ChEBI" id="CHEBI:17509"/>
        <dbReference type="ChEBI" id="CHEBI:59789"/>
        <dbReference type="ChEBI" id="CHEBI:65315"/>
        <dbReference type="ChEBI" id="CHEBI:82930"/>
        <dbReference type="EC" id="2.5.1.25"/>
    </reaction>
</comment>